<dbReference type="AlphaFoldDB" id="A0A941DFG4"/>
<evidence type="ECO:0008006" key="3">
    <source>
        <dbReference type="Google" id="ProtNLM"/>
    </source>
</evidence>
<sequence>MGKIHGEWEISVIRQVIIRSSAGVFNAEGTLAAFKEYRDKAPISAPWAGLTNAVNWEMSNATSLQRIAKMREWAFSNNCKALAIVMPSKLKKQIYRTQTDDFDDERIAYFSDLEQACAWLTAQGFEISPEEYPHHDFIARTQLI</sequence>
<name>A0A941DFG4_9BURK</name>
<organism evidence="1 2">
    <name type="scientific">Undibacterium baiyunense</name>
    <dbReference type="NCBI Taxonomy" id="2828731"/>
    <lineage>
        <taxon>Bacteria</taxon>
        <taxon>Pseudomonadati</taxon>
        <taxon>Pseudomonadota</taxon>
        <taxon>Betaproteobacteria</taxon>
        <taxon>Burkholderiales</taxon>
        <taxon>Oxalobacteraceae</taxon>
        <taxon>Undibacterium</taxon>
    </lineage>
</organism>
<gene>
    <name evidence="1" type="ORF">KDM92_08150</name>
</gene>
<comment type="caution">
    <text evidence="1">The sequence shown here is derived from an EMBL/GenBank/DDBJ whole genome shotgun (WGS) entry which is preliminary data.</text>
</comment>
<dbReference type="Proteomes" id="UP000680158">
    <property type="component" value="Unassembled WGS sequence"/>
</dbReference>
<evidence type="ECO:0000313" key="2">
    <source>
        <dbReference type="Proteomes" id="UP000680158"/>
    </source>
</evidence>
<reference evidence="1 2" key="1">
    <citation type="submission" date="2021-04" db="EMBL/GenBank/DDBJ databases">
        <title>novel species isolated from subtropical streams in China.</title>
        <authorList>
            <person name="Lu H."/>
        </authorList>
    </citation>
    <scope>NUCLEOTIDE SEQUENCE [LARGE SCALE GENOMIC DNA]</scope>
    <source>
        <strain evidence="1 2">BYS107W</strain>
    </source>
</reference>
<protein>
    <recommendedName>
        <fullName evidence="3">SpoIIAA-like</fullName>
    </recommendedName>
</protein>
<evidence type="ECO:0000313" key="1">
    <source>
        <dbReference type="EMBL" id="MBR7746550.1"/>
    </source>
</evidence>
<keyword evidence="2" id="KW-1185">Reference proteome</keyword>
<dbReference type="EMBL" id="JAGSPM010000004">
    <property type="protein sequence ID" value="MBR7746550.1"/>
    <property type="molecule type" value="Genomic_DNA"/>
</dbReference>
<dbReference type="RefSeq" id="WP_212683877.1">
    <property type="nucleotide sequence ID" value="NZ_JAGSPM010000004.1"/>
</dbReference>
<accession>A0A941DFG4</accession>
<proteinExistence type="predicted"/>